<dbReference type="RefSeq" id="XP_069199310.1">
    <property type="nucleotide sequence ID" value="XM_069342807.1"/>
</dbReference>
<dbReference type="GeneID" id="95977048"/>
<comment type="subcellular location">
    <subcellularLocation>
        <location evidence="1">Membrane</location>
        <topology evidence="1">Multi-pass membrane protein</topology>
    </subcellularLocation>
</comment>
<evidence type="ECO:0000313" key="7">
    <source>
        <dbReference type="EMBL" id="KAL1303035.1"/>
    </source>
</evidence>
<feature type="transmembrane region" description="Helical" evidence="6">
    <location>
        <begin position="171"/>
        <end position="189"/>
    </location>
</feature>
<keyword evidence="3 6" id="KW-0812">Transmembrane</keyword>
<keyword evidence="8" id="KW-1185">Reference proteome</keyword>
<gene>
    <name evidence="7" type="ORF">AAFC00_003347</name>
</gene>
<feature type="transmembrane region" description="Helical" evidence="6">
    <location>
        <begin position="352"/>
        <end position="371"/>
    </location>
</feature>
<evidence type="ECO:0000256" key="6">
    <source>
        <dbReference type="SAM" id="Phobius"/>
    </source>
</evidence>
<evidence type="ECO:0000256" key="1">
    <source>
        <dbReference type="ARBA" id="ARBA00004141"/>
    </source>
</evidence>
<keyword evidence="5 6" id="KW-0472">Membrane</keyword>
<dbReference type="PIRSF" id="PIRSF006060">
    <property type="entry name" value="AA_transporter"/>
    <property type="match status" value="1"/>
</dbReference>
<dbReference type="EMBL" id="JBFMKM010000012">
    <property type="protein sequence ID" value="KAL1303035.1"/>
    <property type="molecule type" value="Genomic_DNA"/>
</dbReference>
<dbReference type="PANTHER" id="PTHR45649:SF4">
    <property type="entry name" value="TRANSPORTER, PUTATIVE (EUROFUNG)-RELATED"/>
    <property type="match status" value="1"/>
</dbReference>
<protein>
    <recommendedName>
        <fullName evidence="9">Amino acid transporter</fullName>
    </recommendedName>
</protein>
<evidence type="ECO:0008006" key="9">
    <source>
        <dbReference type="Google" id="ProtNLM"/>
    </source>
</evidence>
<evidence type="ECO:0000313" key="8">
    <source>
        <dbReference type="Proteomes" id="UP001562354"/>
    </source>
</evidence>
<dbReference type="PANTHER" id="PTHR45649">
    <property type="entry name" value="AMINO-ACID PERMEASE BAT1"/>
    <property type="match status" value="1"/>
</dbReference>
<evidence type="ECO:0000256" key="2">
    <source>
        <dbReference type="ARBA" id="ARBA00022448"/>
    </source>
</evidence>
<comment type="caution">
    <text evidence="7">The sequence shown here is derived from an EMBL/GenBank/DDBJ whole genome shotgun (WGS) entry which is preliminary data.</text>
</comment>
<organism evidence="7 8">
    <name type="scientific">Neodothiora populina</name>
    <dbReference type="NCBI Taxonomy" id="2781224"/>
    <lineage>
        <taxon>Eukaryota</taxon>
        <taxon>Fungi</taxon>
        <taxon>Dikarya</taxon>
        <taxon>Ascomycota</taxon>
        <taxon>Pezizomycotina</taxon>
        <taxon>Dothideomycetes</taxon>
        <taxon>Dothideomycetidae</taxon>
        <taxon>Dothideales</taxon>
        <taxon>Dothioraceae</taxon>
        <taxon>Neodothiora</taxon>
    </lineage>
</organism>
<accession>A0ABR3PAD8</accession>
<feature type="transmembrane region" description="Helical" evidence="6">
    <location>
        <begin position="420"/>
        <end position="439"/>
    </location>
</feature>
<feature type="transmembrane region" description="Helical" evidence="6">
    <location>
        <begin position="377"/>
        <end position="399"/>
    </location>
</feature>
<reference evidence="7 8" key="1">
    <citation type="submission" date="2024-07" db="EMBL/GenBank/DDBJ databases">
        <title>Draft sequence of the Neodothiora populina.</title>
        <authorList>
            <person name="Drown D.D."/>
            <person name="Schuette U.S."/>
            <person name="Buechlein A.B."/>
            <person name="Rusch D.R."/>
            <person name="Winton L.W."/>
            <person name="Adams G.A."/>
        </authorList>
    </citation>
    <scope>NUCLEOTIDE SEQUENCE [LARGE SCALE GENOMIC DNA]</scope>
    <source>
        <strain evidence="7 8">CPC 39397</strain>
    </source>
</reference>
<feature type="transmembrane region" description="Helical" evidence="6">
    <location>
        <begin position="50"/>
        <end position="74"/>
    </location>
</feature>
<feature type="transmembrane region" description="Helical" evidence="6">
    <location>
        <begin position="20"/>
        <end position="38"/>
    </location>
</feature>
<feature type="transmembrane region" description="Helical" evidence="6">
    <location>
        <begin position="139"/>
        <end position="159"/>
    </location>
</feature>
<feature type="transmembrane region" description="Helical" evidence="6">
    <location>
        <begin position="95"/>
        <end position="119"/>
    </location>
</feature>
<name>A0ABR3PAD8_9PEZI</name>
<dbReference type="InterPro" id="IPR002293">
    <property type="entry name" value="AA/rel_permease1"/>
</dbReference>
<dbReference type="Pfam" id="PF13520">
    <property type="entry name" value="AA_permease_2"/>
    <property type="match status" value="1"/>
</dbReference>
<evidence type="ECO:0000256" key="4">
    <source>
        <dbReference type="ARBA" id="ARBA00022989"/>
    </source>
</evidence>
<feature type="transmembrane region" description="Helical" evidence="6">
    <location>
        <begin position="209"/>
        <end position="228"/>
    </location>
</feature>
<keyword evidence="2" id="KW-0813">Transport</keyword>
<dbReference type="Gene3D" id="1.20.1740.10">
    <property type="entry name" value="Amino acid/polyamine transporter I"/>
    <property type="match status" value="1"/>
</dbReference>
<evidence type="ECO:0000256" key="5">
    <source>
        <dbReference type="ARBA" id="ARBA00023136"/>
    </source>
</evidence>
<dbReference type="Proteomes" id="UP001562354">
    <property type="component" value="Unassembled WGS sequence"/>
</dbReference>
<sequence>MERMGKQQLFRRDFKLFPSFAFVILVQLTWVCLLTSNYEGLLDGGRAGTLWGTVWTFAGFLPVIASLSEMASWAPTSGGQYHWVSEFAPPGWQKCLSFFTGWMSVLSWQAGTASSPLLISGMIQSLVSVNDASYEYTDAKTTAIGVPITFFVLFLNIYCARAMPLMQNLMLILYVLGFVVILVTMLVLSPRIGFGHIFTEFENSGGWSSMGLSMMVGQLTPVFAFLCADSAAHLSEETKDAGLVVPRAMFYSFLVNSVLGIIMLVAFLVCLTDVDAALEDSSGYSFIWVFNQKMSLAGTDVLSSILIILFFGSTVAFNLSTSRQTFAFARDHGLPFSSWLARVEPMRQVPQNALFFTCGVTIVLIMINIGSSTAFNALVSLNVATLMISYVLSMGSLIWTRVTKPDLLPRARWSLGRYGIYINIIAVLYAVFVMFWSFWPESTPTDAPDFNWSSVIFVGVVVLSLLDYFVRGKRNYIAPVSLTKAWKDA</sequence>
<feature type="transmembrane region" description="Helical" evidence="6">
    <location>
        <begin position="301"/>
        <end position="320"/>
    </location>
</feature>
<feature type="transmembrane region" description="Helical" evidence="6">
    <location>
        <begin position="248"/>
        <end position="269"/>
    </location>
</feature>
<proteinExistence type="predicted"/>
<feature type="transmembrane region" description="Helical" evidence="6">
    <location>
        <begin position="451"/>
        <end position="470"/>
    </location>
</feature>
<evidence type="ECO:0000256" key="3">
    <source>
        <dbReference type="ARBA" id="ARBA00022692"/>
    </source>
</evidence>
<keyword evidence="4 6" id="KW-1133">Transmembrane helix</keyword>